<protein>
    <submittedName>
        <fullName evidence="1">Uncharacterized protein</fullName>
    </submittedName>
</protein>
<dbReference type="AlphaFoldDB" id="A0A0P6B3Z8"/>
<name>A0A0P6B3Z8_9CRUS</name>
<proteinExistence type="predicted"/>
<sequence length="69" mass="8146">MQLDTNTKDRPIVFLAMAHRNRCKSSGASYIPWTRLGIYLVFYLLVHGLVLFLAFFLFYFLNTRRGEKN</sequence>
<accession>A0A0P6B3Z8</accession>
<organism evidence="1">
    <name type="scientific">Daphnia magna</name>
    <dbReference type="NCBI Taxonomy" id="35525"/>
    <lineage>
        <taxon>Eukaryota</taxon>
        <taxon>Metazoa</taxon>
        <taxon>Ecdysozoa</taxon>
        <taxon>Arthropoda</taxon>
        <taxon>Crustacea</taxon>
        <taxon>Branchiopoda</taxon>
        <taxon>Diplostraca</taxon>
        <taxon>Cladocera</taxon>
        <taxon>Anomopoda</taxon>
        <taxon>Daphniidae</taxon>
        <taxon>Daphnia</taxon>
    </lineage>
</organism>
<reference evidence="1" key="1">
    <citation type="submission" date="2015-10" db="EMBL/GenBank/DDBJ databases">
        <title>EvidentialGene: Evidence-directed Construction of Complete mRNA Transcriptomes without Genomes.</title>
        <authorList>
            <person name="Gilbert D.G."/>
        </authorList>
    </citation>
    <scope>NUCLEOTIDE SEQUENCE</scope>
</reference>
<dbReference type="EMBL" id="GDIQ01024900">
    <property type="protein sequence ID" value="JAN69837.1"/>
    <property type="molecule type" value="Transcribed_RNA"/>
</dbReference>
<evidence type="ECO:0000313" key="1">
    <source>
        <dbReference type="EMBL" id="JAN69837.1"/>
    </source>
</evidence>